<dbReference type="InterPro" id="IPR036661">
    <property type="entry name" value="Luciferase-like_sf"/>
</dbReference>
<dbReference type="PIRSF" id="PIRSF000337">
    <property type="entry name" value="NTA_MOA"/>
    <property type="match status" value="1"/>
</dbReference>
<dbReference type="RefSeq" id="WP_186676640.1">
    <property type="nucleotide sequence ID" value="NZ_JABWRZ020000001.1"/>
</dbReference>
<dbReference type="EMBL" id="JABWRZ020000001">
    <property type="protein sequence ID" value="MBV4491738.1"/>
    <property type="molecule type" value="Genomic_DNA"/>
</dbReference>
<keyword evidence="3" id="KW-0560">Oxidoreductase</keyword>
<dbReference type="PANTHER" id="PTHR30011">
    <property type="entry name" value="ALKANESULFONATE MONOOXYGENASE-RELATED"/>
    <property type="match status" value="1"/>
</dbReference>
<sequence length="453" mass="50122">MPRPIRFNAFSMNAASHQSPGLWRHPRNTSVAFNRLDYWTDLARLLERGLFDALFIADVLGIYDVYQGGPEAALRGGVQVPVNDPLLLVPAMAGVTEHLGFGVTFSLTYEHPYPFARRMSTLDHLSNGRVGWNIVTGYLDSAARNLGLAQQLGHDQRYDLAEEYLQVLYKLWEKSWDEDAVLLERDSGRYIEPSRVRPINHAGEHFQVPGMHLCQPSPQRTPVLFQAGASTRGQQFAARHAECVFISGPTPTVLRRYVDGIRQAREAAGRDRDAVLIYAQALVIVAPTREQAEARFAEYRRYVDLDAALALLSGWTGIDFAGLDPDAPIEYVENDAGRAALAAFTAADPNRRWSVREAAGFIGLGGRGPVLVGAAGEVADQLEDWLEQTGIDGFNLTYAVQPDDLAQVVELLVPELQRRGRYPLSYAEGSLRHKLFGQGAHLPTAHPGRQVCI</sequence>
<comment type="similarity">
    <text evidence="5">Belongs to the NtaA/SnaA/DszA monooxygenase family.</text>
</comment>
<dbReference type="Proteomes" id="UP000609530">
    <property type="component" value="Unassembled WGS sequence"/>
</dbReference>
<name>A0ABS6QC19_9PSED</name>
<keyword evidence="2" id="KW-0288">FMN</keyword>
<evidence type="ECO:0000256" key="5">
    <source>
        <dbReference type="ARBA" id="ARBA00033748"/>
    </source>
</evidence>
<dbReference type="Pfam" id="PF00296">
    <property type="entry name" value="Bac_luciferase"/>
    <property type="match status" value="1"/>
</dbReference>
<proteinExistence type="inferred from homology"/>
<keyword evidence="8" id="KW-1185">Reference proteome</keyword>
<reference evidence="7 8" key="1">
    <citation type="journal article" date="2020" name="Microorganisms">
        <title>Reliable Identification of Environmental Pseudomonas Isolates Using the rpoD Gene.</title>
        <authorList>
            <consortium name="The Broad Institute Genome Sequencing Platform"/>
            <person name="Girard L."/>
            <person name="Lood C."/>
            <person name="Rokni-Zadeh H."/>
            <person name="van Noort V."/>
            <person name="Lavigne R."/>
            <person name="De Mot R."/>
        </authorList>
    </citation>
    <scope>NUCLEOTIDE SEQUENCE [LARGE SCALE GENOMIC DNA]</scope>
    <source>
        <strain evidence="7 8">RD9SR1</strain>
    </source>
</reference>
<accession>A0ABS6QC19</accession>
<dbReference type="Gene3D" id="3.20.20.30">
    <property type="entry name" value="Luciferase-like domain"/>
    <property type="match status" value="1"/>
</dbReference>
<evidence type="ECO:0000256" key="3">
    <source>
        <dbReference type="ARBA" id="ARBA00023002"/>
    </source>
</evidence>
<keyword evidence="4" id="KW-0503">Monooxygenase</keyword>
<dbReference type="InterPro" id="IPR051260">
    <property type="entry name" value="Diverse_substr_monoxygenases"/>
</dbReference>
<feature type="domain" description="Luciferase-like" evidence="6">
    <location>
        <begin position="28"/>
        <end position="392"/>
    </location>
</feature>
<dbReference type="CDD" id="cd01095">
    <property type="entry name" value="Nitrilotriacetate_monoxgenase"/>
    <property type="match status" value="1"/>
</dbReference>
<evidence type="ECO:0000313" key="8">
    <source>
        <dbReference type="Proteomes" id="UP000609530"/>
    </source>
</evidence>
<protein>
    <submittedName>
        <fullName evidence="7">LLM class flavin-dependent oxidoreductase</fullName>
    </submittedName>
</protein>
<gene>
    <name evidence="7" type="ORF">HU760_014165</name>
</gene>
<evidence type="ECO:0000256" key="2">
    <source>
        <dbReference type="ARBA" id="ARBA00022643"/>
    </source>
</evidence>
<evidence type="ECO:0000313" key="7">
    <source>
        <dbReference type="EMBL" id="MBV4491738.1"/>
    </source>
</evidence>
<evidence type="ECO:0000256" key="1">
    <source>
        <dbReference type="ARBA" id="ARBA00022630"/>
    </source>
</evidence>
<evidence type="ECO:0000259" key="6">
    <source>
        <dbReference type="Pfam" id="PF00296"/>
    </source>
</evidence>
<dbReference type="NCBIfam" id="TIGR03860">
    <property type="entry name" value="FMN_nitrolo"/>
    <property type="match status" value="1"/>
</dbReference>
<comment type="caution">
    <text evidence="7">The sequence shown here is derived from an EMBL/GenBank/DDBJ whole genome shotgun (WGS) entry which is preliminary data.</text>
</comment>
<dbReference type="PANTHER" id="PTHR30011:SF16">
    <property type="entry name" value="C2H2 FINGER DOMAIN TRANSCRIPTION FACTOR (EUROFUNG)-RELATED"/>
    <property type="match status" value="1"/>
</dbReference>
<organism evidence="7 8">
    <name type="scientific">Pseudomonas oryzicola</name>
    <dbReference type="NCBI Taxonomy" id="485876"/>
    <lineage>
        <taxon>Bacteria</taxon>
        <taxon>Pseudomonadati</taxon>
        <taxon>Pseudomonadota</taxon>
        <taxon>Gammaproteobacteria</taxon>
        <taxon>Pseudomonadales</taxon>
        <taxon>Pseudomonadaceae</taxon>
        <taxon>Pseudomonas</taxon>
    </lineage>
</organism>
<dbReference type="InterPro" id="IPR016215">
    <property type="entry name" value="NTA_MOA"/>
</dbReference>
<keyword evidence="1" id="KW-0285">Flavoprotein</keyword>
<dbReference type="InterPro" id="IPR011251">
    <property type="entry name" value="Luciferase-like_dom"/>
</dbReference>
<evidence type="ECO:0000256" key="4">
    <source>
        <dbReference type="ARBA" id="ARBA00023033"/>
    </source>
</evidence>
<dbReference type="SUPFAM" id="SSF51679">
    <property type="entry name" value="Bacterial luciferase-like"/>
    <property type="match status" value="1"/>
</dbReference>